<dbReference type="EMBL" id="BOQN01000006">
    <property type="protein sequence ID" value="GIM88729.1"/>
    <property type="molecule type" value="Genomic_DNA"/>
</dbReference>
<keyword evidence="2" id="KW-0472">Membrane</keyword>
<evidence type="ECO:0000256" key="1">
    <source>
        <dbReference type="SAM" id="MobiDB-lite"/>
    </source>
</evidence>
<evidence type="ECO:0000313" key="3">
    <source>
        <dbReference type="EMBL" id="GIM88729.1"/>
    </source>
</evidence>
<keyword evidence="4" id="KW-1185">Reference proteome</keyword>
<reference evidence="3 4" key="1">
    <citation type="submission" date="2021-03" db="EMBL/GenBank/DDBJ databases">
        <title>Whole genome shotgun sequence of Actinoplanes toevensis NBRC 105298.</title>
        <authorList>
            <person name="Komaki H."/>
            <person name="Tamura T."/>
        </authorList>
    </citation>
    <scope>NUCLEOTIDE SEQUENCE [LARGE SCALE GENOMIC DNA]</scope>
    <source>
        <strain evidence="3 4">NBRC 105298</strain>
    </source>
</reference>
<dbReference type="Proteomes" id="UP000677082">
    <property type="component" value="Unassembled WGS sequence"/>
</dbReference>
<feature type="compositionally biased region" description="Basic and acidic residues" evidence="1">
    <location>
        <begin position="1"/>
        <end position="17"/>
    </location>
</feature>
<feature type="transmembrane region" description="Helical" evidence="2">
    <location>
        <begin position="96"/>
        <end position="117"/>
    </location>
</feature>
<organism evidence="3 4">
    <name type="scientific">Paractinoplanes toevensis</name>
    <dbReference type="NCBI Taxonomy" id="571911"/>
    <lineage>
        <taxon>Bacteria</taxon>
        <taxon>Bacillati</taxon>
        <taxon>Actinomycetota</taxon>
        <taxon>Actinomycetes</taxon>
        <taxon>Micromonosporales</taxon>
        <taxon>Micromonosporaceae</taxon>
        <taxon>Paractinoplanes</taxon>
    </lineage>
</organism>
<feature type="region of interest" description="Disordered" evidence="1">
    <location>
        <begin position="1"/>
        <end position="25"/>
    </location>
</feature>
<protein>
    <submittedName>
        <fullName evidence="3">Uncharacterized protein</fullName>
    </submittedName>
</protein>
<evidence type="ECO:0000256" key="2">
    <source>
        <dbReference type="SAM" id="Phobius"/>
    </source>
</evidence>
<feature type="transmembrane region" description="Helical" evidence="2">
    <location>
        <begin position="124"/>
        <end position="140"/>
    </location>
</feature>
<sequence>MTATQRDMRSDRTEGVRNPDSPAVRAPARTRVTVTDGEIKLGDRVRQAFTSWWLLTAEPMTLRALWTASGVNRKRIPADNGALHALWHVSNWTDRLAMFALIGITPTFLTGPLRWCAVRPTRRIGLYLTLAALTGAYLYGRKY</sequence>
<comment type="caution">
    <text evidence="3">The sequence shown here is derived from an EMBL/GenBank/DDBJ whole genome shotgun (WGS) entry which is preliminary data.</text>
</comment>
<dbReference type="AlphaFoldDB" id="A0A919W029"/>
<name>A0A919W029_9ACTN</name>
<keyword evidence="2" id="KW-1133">Transmembrane helix</keyword>
<gene>
    <name evidence="3" type="ORF">Ato02nite_005220</name>
</gene>
<keyword evidence="2" id="KW-0812">Transmembrane</keyword>
<evidence type="ECO:0000313" key="4">
    <source>
        <dbReference type="Proteomes" id="UP000677082"/>
    </source>
</evidence>
<proteinExistence type="predicted"/>
<accession>A0A919W029</accession>